<proteinExistence type="predicted"/>
<feature type="region of interest" description="Disordered" evidence="1">
    <location>
        <begin position="1"/>
        <end position="24"/>
    </location>
</feature>
<dbReference type="AlphaFoldDB" id="A0A1J8PU23"/>
<comment type="caution">
    <text evidence="2">The sequence shown here is derived from an EMBL/GenBank/DDBJ whole genome shotgun (WGS) entry which is preliminary data.</text>
</comment>
<gene>
    <name evidence="2" type="ORF">AZE42_13457</name>
</gene>
<keyword evidence="3" id="KW-1185">Reference proteome</keyword>
<evidence type="ECO:0000256" key="1">
    <source>
        <dbReference type="SAM" id="MobiDB-lite"/>
    </source>
</evidence>
<dbReference type="Proteomes" id="UP000183567">
    <property type="component" value="Unassembled WGS sequence"/>
</dbReference>
<protein>
    <submittedName>
        <fullName evidence="2">Uncharacterized protein</fullName>
    </submittedName>
</protein>
<evidence type="ECO:0000313" key="3">
    <source>
        <dbReference type="Proteomes" id="UP000183567"/>
    </source>
</evidence>
<organism evidence="2 3">
    <name type="scientific">Rhizopogon vesiculosus</name>
    <dbReference type="NCBI Taxonomy" id="180088"/>
    <lineage>
        <taxon>Eukaryota</taxon>
        <taxon>Fungi</taxon>
        <taxon>Dikarya</taxon>
        <taxon>Basidiomycota</taxon>
        <taxon>Agaricomycotina</taxon>
        <taxon>Agaricomycetes</taxon>
        <taxon>Agaricomycetidae</taxon>
        <taxon>Boletales</taxon>
        <taxon>Suillineae</taxon>
        <taxon>Rhizopogonaceae</taxon>
        <taxon>Rhizopogon</taxon>
    </lineage>
</organism>
<name>A0A1J8PU23_9AGAM</name>
<dbReference type="EMBL" id="LVVM01005140">
    <property type="protein sequence ID" value="OJA11267.1"/>
    <property type="molecule type" value="Genomic_DNA"/>
</dbReference>
<reference evidence="2 3" key="1">
    <citation type="submission" date="2016-03" db="EMBL/GenBank/DDBJ databases">
        <title>Comparative genomics of the ectomycorrhizal sister species Rhizopogon vinicolor and Rhizopogon vesiculosus (Basidiomycota: Boletales) reveals a divergence of the mating type B locus.</title>
        <authorList>
            <person name="Mujic A.B."/>
            <person name="Kuo A."/>
            <person name="Tritt A."/>
            <person name="Lipzen A."/>
            <person name="Chen C."/>
            <person name="Johnson J."/>
            <person name="Sharma A."/>
            <person name="Barry K."/>
            <person name="Grigoriev I.V."/>
            <person name="Spatafora J.W."/>
        </authorList>
    </citation>
    <scope>NUCLEOTIDE SEQUENCE [LARGE SCALE GENOMIC DNA]</scope>
    <source>
        <strain evidence="2 3">AM-OR11-056</strain>
    </source>
</reference>
<sequence>MQHLMMPSFGKISLKRPKMLPSHG</sequence>
<evidence type="ECO:0000313" key="2">
    <source>
        <dbReference type="EMBL" id="OJA11267.1"/>
    </source>
</evidence>
<accession>A0A1J8PU23</accession>